<dbReference type="AlphaFoldDB" id="A0A6A6ACA4"/>
<dbReference type="Gene3D" id="1.10.630.10">
    <property type="entry name" value="Cytochrome P450"/>
    <property type="match status" value="1"/>
</dbReference>
<dbReference type="GO" id="GO:0005506">
    <property type="term" value="F:iron ion binding"/>
    <property type="evidence" value="ECO:0007669"/>
    <property type="project" value="InterPro"/>
</dbReference>
<gene>
    <name evidence="10" type="ORF">P153DRAFT_342259</name>
</gene>
<keyword evidence="3 8" id="KW-0349">Heme</keyword>
<dbReference type="InterPro" id="IPR001128">
    <property type="entry name" value="Cyt_P450"/>
</dbReference>
<dbReference type="InterPro" id="IPR050364">
    <property type="entry name" value="Cytochrome_P450_fung"/>
</dbReference>
<protein>
    <submittedName>
        <fullName evidence="10">Cytochrome P450</fullName>
    </submittedName>
</protein>
<dbReference type="GeneID" id="54406391"/>
<feature type="binding site" description="axial binding residue" evidence="8">
    <location>
        <position position="416"/>
    </location>
    <ligand>
        <name>heme</name>
        <dbReference type="ChEBI" id="CHEBI:30413"/>
    </ligand>
    <ligandPart>
        <name>Fe</name>
        <dbReference type="ChEBI" id="CHEBI:18248"/>
    </ligandPart>
</feature>
<keyword evidence="6 8" id="KW-0408">Iron</keyword>
<organism evidence="10 11">
    <name type="scientific">Dothidotthia symphoricarpi CBS 119687</name>
    <dbReference type="NCBI Taxonomy" id="1392245"/>
    <lineage>
        <taxon>Eukaryota</taxon>
        <taxon>Fungi</taxon>
        <taxon>Dikarya</taxon>
        <taxon>Ascomycota</taxon>
        <taxon>Pezizomycotina</taxon>
        <taxon>Dothideomycetes</taxon>
        <taxon>Pleosporomycetidae</taxon>
        <taxon>Pleosporales</taxon>
        <taxon>Dothidotthiaceae</taxon>
        <taxon>Dothidotthia</taxon>
    </lineage>
</organism>
<evidence type="ECO:0000256" key="9">
    <source>
        <dbReference type="RuleBase" id="RU000461"/>
    </source>
</evidence>
<evidence type="ECO:0000313" key="11">
    <source>
        <dbReference type="Proteomes" id="UP000799771"/>
    </source>
</evidence>
<sequence length="511" mass="58718">MFSPTVLLVAGILFVLYIFRQYRLQAKLPPGPPRLPIIGNLHQAPKSAGWLTYQKWVDQYGPLVSADFGGTNVIIVGDYATAKDLLDKRGNIYSGRPRTVMAQEMVCKDKHIMLKNYDENFLLHQRLEAPVMSPRASTCYTPVQDLESKQLLKNLLNTTDYPKQYERFSASLIYVLTYGMRILTCEEWQMHRSHECMRNFLFAGQLGRWIVDALPILNHLPASLAPWKKTAEDWYQLWTELHEHNFEAALKRDGWNWTKDFKNAKEAQSLTDIEIAWDLGIMCDAANETTNITLQIFTLACLAHPEWIPMAQKEIEDVVGSDRLPTFEDLNKLPYIQAVIEETFRWRHLAPTGVPHAAIQDDWYKGYFIPKGSVIVPLFSAMRQDERLFDSPLDFRPERWIGKTQSGNFGYGRRVCPGRFIARNSVAIAVARLLWAFNIRSKDGRRQVVEESMFSTGFVSIPKPLEAVFEPRSEARRHIIEEAYEATDKDVASLLDEVHRKQVSIGLQPRA</sequence>
<dbReference type="GO" id="GO:0020037">
    <property type="term" value="F:heme binding"/>
    <property type="evidence" value="ECO:0007669"/>
    <property type="project" value="InterPro"/>
</dbReference>
<evidence type="ECO:0000256" key="4">
    <source>
        <dbReference type="ARBA" id="ARBA00022723"/>
    </source>
</evidence>
<dbReference type="EMBL" id="ML977508">
    <property type="protein sequence ID" value="KAF2128497.1"/>
    <property type="molecule type" value="Genomic_DNA"/>
</dbReference>
<dbReference type="InterPro" id="IPR017972">
    <property type="entry name" value="Cyt_P450_CS"/>
</dbReference>
<evidence type="ECO:0000256" key="3">
    <source>
        <dbReference type="ARBA" id="ARBA00022617"/>
    </source>
</evidence>
<dbReference type="SUPFAM" id="SSF48264">
    <property type="entry name" value="Cytochrome P450"/>
    <property type="match status" value="1"/>
</dbReference>
<dbReference type="InterPro" id="IPR036396">
    <property type="entry name" value="Cyt_P450_sf"/>
</dbReference>
<evidence type="ECO:0000256" key="6">
    <source>
        <dbReference type="ARBA" id="ARBA00023004"/>
    </source>
</evidence>
<evidence type="ECO:0000256" key="8">
    <source>
        <dbReference type="PIRSR" id="PIRSR602401-1"/>
    </source>
</evidence>
<evidence type="ECO:0000313" key="10">
    <source>
        <dbReference type="EMBL" id="KAF2128497.1"/>
    </source>
</evidence>
<keyword evidence="11" id="KW-1185">Reference proteome</keyword>
<dbReference type="Pfam" id="PF00067">
    <property type="entry name" value="p450"/>
    <property type="match status" value="1"/>
</dbReference>
<dbReference type="CDD" id="cd11065">
    <property type="entry name" value="CYP64-like"/>
    <property type="match status" value="1"/>
</dbReference>
<dbReference type="InterPro" id="IPR002401">
    <property type="entry name" value="Cyt_P450_E_grp-I"/>
</dbReference>
<dbReference type="OrthoDB" id="1470350at2759"/>
<keyword evidence="5 9" id="KW-0560">Oxidoreductase</keyword>
<evidence type="ECO:0000256" key="7">
    <source>
        <dbReference type="ARBA" id="ARBA00023033"/>
    </source>
</evidence>
<dbReference type="Proteomes" id="UP000799771">
    <property type="component" value="Unassembled WGS sequence"/>
</dbReference>
<dbReference type="GO" id="GO:0016705">
    <property type="term" value="F:oxidoreductase activity, acting on paired donors, with incorporation or reduction of molecular oxygen"/>
    <property type="evidence" value="ECO:0007669"/>
    <property type="project" value="InterPro"/>
</dbReference>
<dbReference type="RefSeq" id="XP_033522886.1">
    <property type="nucleotide sequence ID" value="XM_033665959.1"/>
</dbReference>
<dbReference type="PRINTS" id="PR00463">
    <property type="entry name" value="EP450I"/>
</dbReference>
<dbReference type="GO" id="GO:0004497">
    <property type="term" value="F:monooxygenase activity"/>
    <property type="evidence" value="ECO:0007669"/>
    <property type="project" value="UniProtKB-KW"/>
</dbReference>
<dbReference type="PANTHER" id="PTHR46300:SF1">
    <property type="entry name" value="P450, PUTATIVE (EUROFUNG)-RELATED"/>
    <property type="match status" value="1"/>
</dbReference>
<keyword evidence="4 8" id="KW-0479">Metal-binding</keyword>
<reference evidence="10" key="1">
    <citation type="journal article" date="2020" name="Stud. Mycol.">
        <title>101 Dothideomycetes genomes: a test case for predicting lifestyles and emergence of pathogens.</title>
        <authorList>
            <person name="Haridas S."/>
            <person name="Albert R."/>
            <person name="Binder M."/>
            <person name="Bloem J."/>
            <person name="Labutti K."/>
            <person name="Salamov A."/>
            <person name="Andreopoulos B."/>
            <person name="Baker S."/>
            <person name="Barry K."/>
            <person name="Bills G."/>
            <person name="Bluhm B."/>
            <person name="Cannon C."/>
            <person name="Castanera R."/>
            <person name="Culley D."/>
            <person name="Daum C."/>
            <person name="Ezra D."/>
            <person name="Gonzalez J."/>
            <person name="Henrissat B."/>
            <person name="Kuo A."/>
            <person name="Liang C."/>
            <person name="Lipzen A."/>
            <person name="Lutzoni F."/>
            <person name="Magnuson J."/>
            <person name="Mondo S."/>
            <person name="Nolan M."/>
            <person name="Ohm R."/>
            <person name="Pangilinan J."/>
            <person name="Park H.-J."/>
            <person name="Ramirez L."/>
            <person name="Alfaro M."/>
            <person name="Sun H."/>
            <person name="Tritt A."/>
            <person name="Yoshinaga Y."/>
            <person name="Zwiers L.-H."/>
            <person name="Turgeon B."/>
            <person name="Goodwin S."/>
            <person name="Spatafora J."/>
            <person name="Crous P."/>
            <person name="Grigoriev I."/>
        </authorList>
    </citation>
    <scope>NUCLEOTIDE SEQUENCE</scope>
    <source>
        <strain evidence="10">CBS 119687</strain>
    </source>
</reference>
<proteinExistence type="inferred from homology"/>
<evidence type="ECO:0000256" key="1">
    <source>
        <dbReference type="ARBA" id="ARBA00001971"/>
    </source>
</evidence>
<dbReference type="PANTHER" id="PTHR46300">
    <property type="entry name" value="P450, PUTATIVE (EUROFUNG)-RELATED-RELATED"/>
    <property type="match status" value="1"/>
</dbReference>
<dbReference type="PROSITE" id="PS00086">
    <property type="entry name" value="CYTOCHROME_P450"/>
    <property type="match status" value="1"/>
</dbReference>
<evidence type="ECO:0000256" key="5">
    <source>
        <dbReference type="ARBA" id="ARBA00023002"/>
    </source>
</evidence>
<keyword evidence="7 9" id="KW-0503">Monooxygenase</keyword>
<evidence type="ECO:0000256" key="2">
    <source>
        <dbReference type="ARBA" id="ARBA00010617"/>
    </source>
</evidence>
<comment type="similarity">
    <text evidence="2 9">Belongs to the cytochrome P450 family.</text>
</comment>
<accession>A0A6A6ACA4</accession>
<name>A0A6A6ACA4_9PLEO</name>
<comment type="cofactor">
    <cofactor evidence="1 8">
        <name>heme</name>
        <dbReference type="ChEBI" id="CHEBI:30413"/>
    </cofactor>
</comment>